<dbReference type="EMBL" id="QTSX02003576">
    <property type="protein sequence ID" value="KAJ9070412.1"/>
    <property type="molecule type" value="Genomic_DNA"/>
</dbReference>
<sequence>MESPIVKLPKPVKDLASFILGSPYCYEEIVENLNFSNVPCLKLGLSKGIGMGIVFGGCIVKVPQVQKIISAKSALGVSFLSYFLETLSYIVTISYNLRSNNPFSTWGETLAITLQNMVILMLLPFYAGKPSRAILSILSLAGLYYVLSRQDIVPSELLGTLYTSTIPIVLISRVPQIYSNFSNGHTGQLSAFTVFNYFLGAVARIFTTLQEVKDNKILIGFILSLGVNSILALQMVYYWNSKQTVAAKAKKDN</sequence>
<dbReference type="Proteomes" id="UP001165960">
    <property type="component" value="Unassembled WGS sequence"/>
</dbReference>
<keyword evidence="2" id="KW-1185">Reference proteome</keyword>
<reference evidence="1" key="1">
    <citation type="submission" date="2022-04" db="EMBL/GenBank/DDBJ databases">
        <title>Genome of the entomopathogenic fungus Entomophthora muscae.</title>
        <authorList>
            <person name="Elya C."/>
            <person name="Lovett B.R."/>
            <person name="Lee E."/>
            <person name="Macias A.M."/>
            <person name="Hajek A.E."/>
            <person name="De Bivort B.L."/>
            <person name="Kasson M.T."/>
            <person name="De Fine Licht H.H."/>
            <person name="Stajich J.E."/>
        </authorList>
    </citation>
    <scope>NUCLEOTIDE SEQUENCE</scope>
    <source>
        <strain evidence="1">Berkeley</strain>
    </source>
</reference>
<name>A0ACC2T7Z8_9FUNG</name>
<protein>
    <submittedName>
        <fullName evidence="1">Uncharacterized protein</fullName>
    </submittedName>
</protein>
<organism evidence="1 2">
    <name type="scientific">Entomophthora muscae</name>
    <dbReference type="NCBI Taxonomy" id="34485"/>
    <lineage>
        <taxon>Eukaryota</taxon>
        <taxon>Fungi</taxon>
        <taxon>Fungi incertae sedis</taxon>
        <taxon>Zoopagomycota</taxon>
        <taxon>Entomophthoromycotina</taxon>
        <taxon>Entomophthoromycetes</taxon>
        <taxon>Entomophthorales</taxon>
        <taxon>Entomophthoraceae</taxon>
        <taxon>Entomophthora</taxon>
    </lineage>
</organism>
<gene>
    <name evidence="1" type="ORF">DSO57_1008453</name>
</gene>
<evidence type="ECO:0000313" key="2">
    <source>
        <dbReference type="Proteomes" id="UP001165960"/>
    </source>
</evidence>
<evidence type="ECO:0000313" key="1">
    <source>
        <dbReference type="EMBL" id="KAJ9070412.1"/>
    </source>
</evidence>
<accession>A0ACC2T7Z8</accession>
<proteinExistence type="predicted"/>
<comment type="caution">
    <text evidence="1">The sequence shown here is derived from an EMBL/GenBank/DDBJ whole genome shotgun (WGS) entry which is preliminary data.</text>
</comment>